<feature type="region of interest" description="Disordered" evidence="1">
    <location>
        <begin position="301"/>
        <end position="324"/>
    </location>
</feature>
<dbReference type="CDD" id="cd02019">
    <property type="entry name" value="NK"/>
    <property type="match status" value="1"/>
</dbReference>
<dbReference type="SUPFAM" id="SSF52540">
    <property type="entry name" value="P-loop containing nucleoside triphosphate hydrolases"/>
    <property type="match status" value="1"/>
</dbReference>
<feature type="compositionally biased region" description="Low complexity" evidence="1">
    <location>
        <begin position="301"/>
        <end position="318"/>
    </location>
</feature>
<feature type="compositionally biased region" description="Polar residues" evidence="1">
    <location>
        <begin position="612"/>
        <end position="621"/>
    </location>
</feature>
<gene>
    <name evidence="2" type="ORF">BESB_062840</name>
</gene>
<dbReference type="EMBL" id="NWUJ01000005">
    <property type="protein sequence ID" value="PFH35397.1"/>
    <property type="molecule type" value="Genomic_DNA"/>
</dbReference>
<feature type="compositionally biased region" description="Basic and acidic residues" evidence="1">
    <location>
        <begin position="409"/>
        <end position="420"/>
    </location>
</feature>
<dbReference type="PANTHER" id="PTHR33477">
    <property type="entry name" value="P-LOOP NTPASE DOMAIN-CONTAINING PROTEIN LPA1 HOMOLOG 1"/>
    <property type="match status" value="1"/>
</dbReference>
<accession>A0A2A9MII7</accession>
<evidence type="ECO:0000313" key="2">
    <source>
        <dbReference type="EMBL" id="PFH35397.1"/>
    </source>
</evidence>
<dbReference type="RefSeq" id="XP_029219406.1">
    <property type="nucleotide sequence ID" value="XM_029364698.1"/>
</dbReference>
<evidence type="ECO:0000313" key="3">
    <source>
        <dbReference type="Proteomes" id="UP000224006"/>
    </source>
</evidence>
<protein>
    <submittedName>
        <fullName evidence="2">Uncharacterized protein</fullName>
    </submittedName>
</protein>
<comment type="caution">
    <text evidence="2">The sequence shown here is derived from an EMBL/GenBank/DDBJ whole genome shotgun (WGS) entry which is preliminary data.</text>
</comment>
<name>A0A2A9MII7_BESBE</name>
<dbReference type="PANTHER" id="PTHR33477:SF3">
    <property type="entry name" value="P-LOOP NTPASE DOMAIN-CONTAINING PROTEIN LPA1 HOMOLOG 1"/>
    <property type="match status" value="1"/>
</dbReference>
<dbReference type="InterPro" id="IPR027417">
    <property type="entry name" value="P-loop_NTPase"/>
</dbReference>
<evidence type="ECO:0000256" key="1">
    <source>
        <dbReference type="SAM" id="MobiDB-lite"/>
    </source>
</evidence>
<proteinExistence type="predicted"/>
<dbReference type="Gene3D" id="3.40.50.300">
    <property type="entry name" value="P-loop containing nucleotide triphosphate hydrolases"/>
    <property type="match status" value="1"/>
</dbReference>
<feature type="region of interest" description="Disordered" evidence="1">
    <location>
        <begin position="558"/>
        <end position="663"/>
    </location>
</feature>
<sequence>MPELTFFRSLRRQKAPEVALRNSEFADAGGETRGGASRRDCMNGQLTQQAEPDFSTQEVAASATEEGGAAPDGRIVEAIRKEIDEVRLCHGRIPEISVRREQGIVTSSLSYPTLRPFRPWCCARDNGSPEAEAGDLGFPHSAGEAAVAPTGWRESAAEYLSAEVARLLGEAVAAAAKTVPTARLQYRPRTHACPHEEGEMRTSPPHVRPSSSEQARLAPSQHHLDQRGPEDGCGAACSVNIGSTGPQGSACGELRCPLLPEGAEADKHRPILILLGGPSGTGKSTLAPLLVHLLMARSRRGAGPPAQAQAAADGEPAPLKNAADGRGVAQNTIGWEDGCVVVSSDHTRKVLRVLSQSHNALLFSSTYELQTVVRNQLAGLRATPKGREKDSTGSHSTDAGEESSALAGDRAEPRTDAKSQAEDIARMRMEVEQNLGPFSAWFPERCPSCQELYPCSAVLGLLLQSVLLQQKTIGTTIDCLMQSGTTQASDPGGKERADQTPKEECLKDTKDAAAPLRLVVVEGVHLSPAFVRLLQARYGRRCLSFTMYVPCREQHSARLQSRKDDSCQPAVSSNGTEPPESHVPAACEVRSRHEPDCVSRVGGRATPLSGPRPQSNNSQPDSAVEEPRRLPCAVGGQEGSQMPSVRSSDQHGEARTESLQGRHAGVTHRENKYLRNLCNIRCLQIYLCLAAQSCAAGAPPEAVKQQAIEAACIRFASEAEPVSGPRIEDRMRDGGVRLADLARRRSWGNNGTYTVLNRDVRSSLEFICRAIESQGLHAY</sequence>
<keyword evidence="3" id="KW-1185">Reference proteome</keyword>
<dbReference type="OrthoDB" id="330430at2759"/>
<organism evidence="2 3">
    <name type="scientific">Besnoitia besnoiti</name>
    <name type="common">Apicomplexan protozoan</name>
    <dbReference type="NCBI Taxonomy" id="94643"/>
    <lineage>
        <taxon>Eukaryota</taxon>
        <taxon>Sar</taxon>
        <taxon>Alveolata</taxon>
        <taxon>Apicomplexa</taxon>
        <taxon>Conoidasida</taxon>
        <taxon>Coccidia</taxon>
        <taxon>Eucoccidiorida</taxon>
        <taxon>Eimeriorina</taxon>
        <taxon>Sarcocystidae</taxon>
        <taxon>Besnoitia</taxon>
    </lineage>
</organism>
<feature type="region of interest" description="Disordered" evidence="1">
    <location>
        <begin position="380"/>
        <end position="420"/>
    </location>
</feature>
<reference evidence="2 3" key="1">
    <citation type="submission" date="2017-09" db="EMBL/GenBank/DDBJ databases">
        <title>Genome sequencing of Besnoitia besnoiti strain Bb-Ger1.</title>
        <authorList>
            <person name="Schares G."/>
            <person name="Venepally P."/>
            <person name="Lorenzi H.A."/>
        </authorList>
    </citation>
    <scope>NUCLEOTIDE SEQUENCE [LARGE SCALE GENOMIC DNA]</scope>
    <source>
        <strain evidence="2 3">Bb-Ger1</strain>
    </source>
</reference>
<dbReference type="VEuPathDB" id="ToxoDB:BESB_062840"/>
<dbReference type="AlphaFoldDB" id="A0A2A9MII7"/>
<dbReference type="Proteomes" id="UP000224006">
    <property type="component" value="Chromosome V"/>
</dbReference>
<dbReference type="KEGG" id="bbes:BESB_062840"/>
<dbReference type="GeneID" id="40311212"/>
<feature type="region of interest" description="Disordered" evidence="1">
    <location>
        <begin position="186"/>
        <end position="230"/>
    </location>
</feature>